<reference evidence="1" key="1">
    <citation type="submission" date="2023-04" db="EMBL/GenBank/DDBJ databases">
        <title>A chromosome-level genome assembly of the parasitoid wasp Eretmocerus hayati.</title>
        <authorList>
            <person name="Zhong Y."/>
            <person name="Liu S."/>
            <person name="Liu Y."/>
        </authorList>
    </citation>
    <scope>NUCLEOTIDE SEQUENCE</scope>
    <source>
        <strain evidence="1">ZJU_SS_LIU_2023</strain>
    </source>
</reference>
<dbReference type="Proteomes" id="UP001239111">
    <property type="component" value="Chromosome 1"/>
</dbReference>
<protein>
    <submittedName>
        <fullName evidence="1">Uncharacterized protein</fullName>
    </submittedName>
</protein>
<dbReference type="EMBL" id="CM056741">
    <property type="protein sequence ID" value="KAJ8682477.1"/>
    <property type="molecule type" value="Genomic_DNA"/>
</dbReference>
<evidence type="ECO:0000313" key="1">
    <source>
        <dbReference type="EMBL" id="KAJ8682477.1"/>
    </source>
</evidence>
<comment type="caution">
    <text evidence="1">The sequence shown here is derived from an EMBL/GenBank/DDBJ whole genome shotgun (WGS) entry which is preliminary data.</text>
</comment>
<accession>A0ACC2PGK1</accession>
<evidence type="ECO:0000313" key="2">
    <source>
        <dbReference type="Proteomes" id="UP001239111"/>
    </source>
</evidence>
<name>A0ACC2PGK1_9HYME</name>
<sequence>MPEKIKICIIPQDLRQEETIVQIAEALDDLNFAVSHIFDSINERIRNNTNRLHDIQSRAAKLQGQLNHLQTNLNLKAVKVYSAAKYPANHTYREYELAVKGKQRKVLPVGSVYKSPVPLADEPKSSLAAKDEPKPGESTNDPKMQEKLQFYYVKSKTSDEGKANQKKYDQIRTNKRVLSVSSLLPLYKNVQDPTDIQINQGKEKSSLEDAPDSIVQPWLTSDIQSPSAYMYAPTLGEVPQMNVPLTLPDLPGIVDDEGFVLEPSILSPIAPSSSATTPTARKDPPSEPDPAPQAIVSKPAPSTTVQAPQPKLEPSVPPAPAPQARESHDELPETEKPKETTKTQVSKKPPAKVSAGDDRSNLMAAIRNAGGLGKAKLRQTIKEDKPKERYSSASVGGDLMADLHATLSLRRKGIAGSAVGTLQRLSSMIPPPPKPSDASDRNSATSESQDDDGWD</sequence>
<gene>
    <name evidence="1" type="ORF">QAD02_018269</name>
</gene>
<organism evidence="1 2">
    <name type="scientific">Eretmocerus hayati</name>
    <dbReference type="NCBI Taxonomy" id="131215"/>
    <lineage>
        <taxon>Eukaryota</taxon>
        <taxon>Metazoa</taxon>
        <taxon>Ecdysozoa</taxon>
        <taxon>Arthropoda</taxon>
        <taxon>Hexapoda</taxon>
        <taxon>Insecta</taxon>
        <taxon>Pterygota</taxon>
        <taxon>Neoptera</taxon>
        <taxon>Endopterygota</taxon>
        <taxon>Hymenoptera</taxon>
        <taxon>Apocrita</taxon>
        <taxon>Proctotrupomorpha</taxon>
        <taxon>Chalcidoidea</taxon>
        <taxon>Aphelinidae</taxon>
        <taxon>Aphelininae</taxon>
        <taxon>Eretmocerus</taxon>
    </lineage>
</organism>
<proteinExistence type="predicted"/>
<keyword evidence="2" id="KW-1185">Reference proteome</keyword>